<dbReference type="GO" id="GO:0000455">
    <property type="term" value="P:enzyme-directed rRNA pseudouridine synthesis"/>
    <property type="evidence" value="ECO:0007669"/>
    <property type="project" value="TreeGrafter"/>
</dbReference>
<dbReference type="PROSITE" id="PS01129">
    <property type="entry name" value="PSI_RLU"/>
    <property type="match status" value="1"/>
</dbReference>
<dbReference type="InterPro" id="IPR050188">
    <property type="entry name" value="RluA_PseudoU_synthase"/>
</dbReference>
<evidence type="ECO:0000313" key="3">
    <source>
        <dbReference type="EMBL" id="MBB5225235.1"/>
    </source>
</evidence>
<evidence type="ECO:0000313" key="4">
    <source>
        <dbReference type="Proteomes" id="UP000518887"/>
    </source>
</evidence>
<dbReference type="InterPro" id="IPR006145">
    <property type="entry name" value="PsdUridine_synth_RsuA/RluA"/>
</dbReference>
<sequence>MKIIHSPTEDSPFLIAFKPAGLPSAPLFEGDESILTQAIQLFPQIALVHGKKEVEHGLVHRIDTETAGLVLIATSQQSYDSLILSQKEGKFEKWYRAEVDLIPDSADLLGGFPPTPSLSENSLVIESSFRPFGQKGREVRPVNQNAGRAALKKAGSVLYRTEISFESENVAVCHISAGYRHQVRCHLAWCGFPVKGDLVYNPKSRQNLQDEKSASNSHEMKFTAFKISFPHPLTQIPLVFQM</sequence>
<keyword evidence="4" id="KW-1185">Reference proteome</keyword>
<dbReference type="EC" id="5.4.99.23" evidence="3"/>
<evidence type="ECO:0000259" key="2">
    <source>
        <dbReference type="Pfam" id="PF00849"/>
    </source>
</evidence>
<keyword evidence="3" id="KW-0413">Isomerase</keyword>
<dbReference type="Proteomes" id="UP000518887">
    <property type="component" value="Unassembled WGS sequence"/>
</dbReference>
<dbReference type="GO" id="GO:0160140">
    <property type="term" value="F:23S rRNA pseudouridine(1911/1915/1917) synthase activity"/>
    <property type="evidence" value="ECO:0007669"/>
    <property type="project" value="UniProtKB-EC"/>
</dbReference>
<accession>A0A7W8G7J5</accession>
<dbReference type="Gene3D" id="3.30.2350.10">
    <property type="entry name" value="Pseudouridine synthase"/>
    <property type="match status" value="1"/>
</dbReference>
<evidence type="ECO:0000256" key="1">
    <source>
        <dbReference type="ARBA" id="ARBA00010876"/>
    </source>
</evidence>
<gene>
    <name evidence="3" type="ORF">HNP76_000579</name>
</gene>
<dbReference type="PANTHER" id="PTHR21600">
    <property type="entry name" value="MITOCHONDRIAL RNA PSEUDOURIDINE SYNTHASE"/>
    <property type="match status" value="1"/>
</dbReference>
<dbReference type="Pfam" id="PF00849">
    <property type="entry name" value="PseudoU_synth_2"/>
    <property type="match status" value="1"/>
</dbReference>
<dbReference type="GO" id="GO:0003723">
    <property type="term" value="F:RNA binding"/>
    <property type="evidence" value="ECO:0007669"/>
    <property type="project" value="InterPro"/>
</dbReference>
<feature type="domain" description="Pseudouridine synthase RsuA/RluA-like" evidence="2">
    <location>
        <begin position="14"/>
        <end position="188"/>
    </location>
</feature>
<name>A0A7W8G7J5_9SPIR</name>
<protein>
    <submittedName>
        <fullName evidence="3">23S rRNA pseudouridine1911/1915/1917 synthase</fullName>
        <ecNumber evidence="3">5.4.99.23</ecNumber>
    </submittedName>
</protein>
<dbReference type="SUPFAM" id="SSF55120">
    <property type="entry name" value="Pseudouridine synthase"/>
    <property type="match status" value="1"/>
</dbReference>
<comment type="similarity">
    <text evidence="1">Belongs to the pseudouridine synthase RluA family.</text>
</comment>
<dbReference type="PANTHER" id="PTHR21600:SF87">
    <property type="entry name" value="RNA PSEUDOURIDYLATE SYNTHASE DOMAIN-CONTAINING PROTEIN 1"/>
    <property type="match status" value="1"/>
</dbReference>
<dbReference type="InterPro" id="IPR020103">
    <property type="entry name" value="PsdUridine_synth_cat_dom_sf"/>
</dbReference>
<dbReference type="EMBL" id="JACHFQ010000002">
    <property type="protein sequence ID" value="MBB5225235.1"/>
    <property type="molecule type" value="Genomic_DNA"/>
</dbReference>
<dbReference type="AlphaFoldDB" id="A0A7W8G7J5"/>
<dbReference type="RefSeq" id="WP_184657320.1">
    <property type="nucleotide sequence ID" value="NZ_CP031518.1"/>
</dbReference>
<organism evidence="3 4">
    <name type="scientific">Treponema ruminis</name>
    <dbReference type="NCBI Taxonomy" id="744515"/>
    <lineage>
        <taxon>Bacteria</taxon>
        <taxon>Pseudomonadati</taxon>
        <taxon>Spirochaetota</taxon>
        <taxon>Spirochaetia</taxon>
        <taxon>Spirochaetales</taxon>
        <taxon>Treponemataceae</taxon>
        <taxon>Treponema</taxon>
    </lineage>
</organism>
<reference evidence="3 4" key="1">
    <citation type="submission" date="2020-08" db="EMBL/GenBank/DDBJ databases">
        <title>Genomic Encyclopedia of Type Strains, Phase IV (KMG-IV): sequencing the most valuable type-strain genomes for metagenomic binning, comparative biology and taxonomic classification.</title>
        <authorList>
            <person name="Goeker M."/>
        </authorList>
    </citation>
    <scope>NUCLEOTIDE SEQUENCE [LARGE SCALE GENOMIC DNA]</scope>
    <source>
        <strain evidence="3 4">DSM 103462</strain>
    </source>
</reference>
<proteinExistence type="inferred from homology"/>
<comment type="caution">
    <text evidence="3">The sequence shown here is derived from an EMBL/GenBank/DDBJ whole genome shotgun (WGS) entry which is preliminary data.</text>
</comment>
<dbReference type="InterPro" id="IPR006224">
    <property type="entry name" value="PsdUridine_synth_RluA-like_CS"/>
</dbReference>